<dbReference type="SUPFAM" id="SSF46689">
    <property type="entry name" value="Homeodomain-like"/>
    <property type="match status" value="1"/>
</dbReference>
<evidence type="ECO:0000259" key="6">
    <source>
        <dbReference type="PROSITE" id="PS51736"/>
    </source>
</evidence>
<dbReference type="PROSITE" id="PS00397">
    <property type="entry name" value="RECOMBINASES_1"/>
    <property type="match status" value="1"/>
</dbReference>
<dbReference type="PANTHER" id="PTHR30461">
    <property type="entry name" value="DNA-INVERTASE FROM LAMBDOID PROPHAGE"/>
    <property type="match status" value="1"/>
</dbReference>
<dbReference type="InterPro" id="IPR006119">
    <property type="entry name" value="Resolv_N"/>
</dbReference>
<keyword evidence="2" id="KW-0229">DNA integration</keyword>
<comment type="similarity">
    <text evidence="1">Belongs to the site-specific recombinase resolvase family.</text>
</comment>
<organism evidence="7 8">
    <name type="scientific">Kineosporia succinea</name>
    <dbReference type="NCBI Taxonomy" id="84632"/>
    <lineage>
        <taxon>Bacteria</taxon>
        <taxon>Bacillati</taxon>
        <taxon>Actinomycetota</taxon>
        <taxon>Actinomycetes</taxon>
        <taxon>Kineosporiales</taxon>
        <taxon>Kineosporiaceae</taxon>
        <taxon>Kineosporia</taxon>
    </lineage>
</organism>
<feature type="active site" description="O-(5'-phospho-DNA)-serine intermediate" evidence="5">
    <location>
        <position position="9"/>
    </location>
</feature>
<dbReference type="RefSeq" id="WP_307238802.1">
    <property type="nucleotide sequence ID" value="NZ_JAUSQZ010000001.1"/>
</dbReference>
<dbReference type="PROSITE" id="PS00398">
    <property type="entry name" value="RECOMBINASES_2"/>
    <property type="match status" value="1"/>
</dbReference>
<dbReference type="Pfam" id="PF00239">
    <property type="entry name" value="Resolvase"/>
    <property type="match status" value="1"/>
</dbReference>
<dbReference type="Gene3D" id="3.40.50.1390">
    <property type="entry name" value="Resolvase, N-terminal catalytic domain"/>
    <property type="match status" value="1"/>
</dbReference>
<dbReference type="InterPro" id="IPR050639">
    <property type="entry name" value="SSR_resolvase"/>
</dbReference>
<evidence type="ECO:0000256" key="3">
    <source>
        <dbReference type="ARBA" id="ARBA00023125"/>
    </source>
</evidence>
<gene>
    <name evidence="7" type="ORF">J2S57_000979</name>
</gene>
<dbReference type="Proteomes" id="UP001235712">
    <property type="component" value="Unassembled WGS sequence"/>
</dbReference>
<evidence type="ECO:0000313" key="7">
    <source>
        <dbReference type="EMBL" id="MDP9825230.1"/>
    </source>
</evidence>
<evidence type="ECO:0000256" key="5">
    <source>
        <dbReference type="PROSITE-ProRule" id="PRU10137"/>
    </source>
</evidence>
<keyword evidence="8" id="KW-1185">Reference proteome</keyword>
<dbReference type="PROSITE" id="PS51736">
    <property type="entry name" value="RECOMBINASES_3"/>
    <property type="match status" value="1"/>
</dbReference>
<dbReference type="InterPro" id="IPR036162">
    <property type="entry name" value="Resolvase-like_N_sf"/>
</dbReference>
<dbReference type="InterPro" id="IPR009057">
    <property type="entry name" value="Homeodomain-like_sf"/>
</dbReference>
<sequence length="195" mass="22231">MRIGYARVSTREQNPEAQEDVLRAAGCDKVYIETISSKAVRRPIFEQAKDQLRAGDEFVVPRLDRMSRTVTEVLKLVDKFEKEDNGLIVLQFMGQPLNTRSASGRLMLTVFAAFAEFERNIMVERTLEGLAVARKHGRTGGRKPKMSMVKIKAAIEFYEQSDASWDQVADEFSISLSTLHTWRRKYEQKQLLAAA</sequence>
<comment type="caution">
    <text evidence="7">The sequence shown here is derived from an EMBL/GenBank/DDBJ whole genome shotgun (WGS) entry which is preliminary data.</text>
</comment>
<accession>A0ABT9NZI9</accession>
<dbReference type="SUPFAM" id="SSF53041">
    <property type="entry name" value="Resolvase-like"/>
    <property type="match status" value="1"/>
</dbReference>
<keyword evidence="4" id="KW-0233">DNA recombination</keyword>
<dbReference type="CDD" id="cd03768">
    <property type="entry name" value="SR_ResInv"/>
    <property type="match status" value="1"/>
</dbReference>
<evidence type="ECO:0000256" key="1">
    <source>
        <dbReference type="ARBA" id="ARBA00009913"/>
    </source>
</evidence>
<protein>
    <submittedName>
        <fullName evidence="7">DNA invertase Pin-like site-specific DNA recombinase</fullName>
    </submittedName>
</protein>
<dbReference type="Gene3D" id="1.10.10.60">
    <property type="entry name" value="Homeodomain-like"/>
    <property type="match status" value="1"/>
</dbReference>
<keyword evidence="3" id="KW-0238">DNA-binding</keyword>
<evidence type="ECO:0000313" key="8">
    <source>
        <dbReference type="Proteomes" id="UP001235712"/>
    </source>
</evidence>
<dbReference type="PANTHER" id="PTHR30461:SF2">
    <property type="entry name" value="SERINE RECOMBINASE PINE-RELATED"/>
    <property type="match status" value="1"/>
</dbReference>
<name>A0ABT9NZI9_9ACTN</name>
<proteinExistence type="inferred from homology"/>
<dbReference type="SMART" id="SM00857">
    <property type="entry name" value="Resolvase"/>
    <property type="match status" value="1"/>
</dbReference>
<evidence type="ECO:0000256" key="4">
    <source>
        <dbReference type="ARBA" id="ARBA00023172"/>
    </source>
</evidence>
<reference evidence="7 8" key="1">
    <citation type="submission" date="2023-07" db="EMBL/GenBank/DDBJ databases">
        <title>Sequencing the genomes of 1000 actinobacteria strains.</title>
        <authorList>
            <person name="Klenk H.-P."/>
        </authorList>
    </citation>
    <scope>NUCLEOTIDE SEQUENCE [LARGE SCALE GENOMIC DNA]</scope>
    <source>
        <strain evidence="7 8">DSM 44388</strain>
    </source>
</reference>
<evidence type="ECO:0000256" key="2">
    <source>
        <dbReference type="ARBA" id="ARBA00022908"/>
    </source>
</evidence>
<feature type="domain" description="Resolvase/invertase-type recombinase catalytic" evidence="6">
    <location>
        <begin position="1"/>
        <end position="137"/>
    </location>
</feature>
<dbReference type="InterPro" id="IPR006118">
    <property type="entry name" value="Recombinase_CS"/>
</dbReference>
<dbReference type="EMBL" id="JAUSQZ010000001">
    <property type="protein sequence ID" value="MDP9825230.1"/>
    <property type="molecule type" value="Genomic_DNA"/>
</dbReference>